<comment type="caution">
    <text evidence="6">The sequence shown here is derived from an EMBL/GenBank/DDBJ whole genome shotgun (WGS) entry which is preliminary data.</text>
</comment>
<dbReference type="Gene3D" id="1.10.357.10">
    <property type="entry name" value="Tetracycline Repressor, domain 2"/>
    <property type="match status" value="1"/>
</dbReference>
<dbReference type="Pfam" id="PF00440">
    <property type="entry name" value="TetR_N"/>
    <property type="match status" value="1"/>
</dbReference>
<protein>
    <submittedName>
        <fullName evidence="6">TetR/AcrR family transcriptional regulator</fullName>
    </submittedName>
</protein>
<dbReference type="InterPro" id="IPR039536">
    <property type="entry name" value="TetR_C_Proteobacteria"/>
</dbReference>
<evidence type="ECO:0000313" key="6">
    <source>
        <dbReference type="EMBL" id="MBH0112399.1"/>
    </source>
</evidence>
<dbReference type="InterPro" id="IPR050624">
    <property type="entry name" value="HTH-type_Tx_Regulator"/>
</dbReference>
<keyword evidence="2 4" id="KW-0238">DNA-binding</keyword>
<evidence type="ECO:0000256" key="2">
    <source>
        <dbReference type="ARBA" id="ARBA00023125"/>
    </source>
</evidence>
<feature type="domain" description="HTH tetR-type" evidence="5">
    <location>
        <begin position="13"/>
        <end position="73"/>
    </location>
</feature>
<dbReference type="PROSITE" id="PS50977">
    <property type="entry name" value="HTH_TETR_2"/>
    <property type="match status" value="1"/>
</dbReference>
<keyword evidence="3" id="KW-0804">Transcription</keyword>
<dbReference type="InterPro" id="IPR036271">
    <property type="entry name" value="Tet_transcr_reg_TetR-rel_C_sf"/>
</dbReference>
<dbReference type="Proteomes" id="UP000617634">
    <property type="component" value="Unassembled WGS sequence"/>
</dbReference>
<evidence type="ECO:0000256" key="4">
    <source>
        <dbReference type="PROSITE-ProRule" id="PRU00335"/>
    </source>
</evidence>
<name>A0A931HAW3_9SPHN</name>
<gene>
    <name evidence="6" type="ORF">I5E68_05445</name>
</gene>
<accession>A0A931HAW3</accession>
<dbReference type="Pfam" id="PF14246">
    <property type="entry name" value="TetR_C_7"/>
    <property type="match status" value="1"/>
</dbReference>
<dbReference type="SUPFAM" id="SSF48498">
    <property type="entry name" value="Tetracyclin repressor-like, C-terminal domain"/>
    <property type="match status" value="1"/>
</dbReference>
<dbReference type="EMBL" id="JADZGI010000001">
    <property type="protein sequence ID" value="MBH0112399.1"/>
    <property type="molecule type" value="Genomic_DNA"/>
</dbReference>
<dbReference type="RefSeq" id="WP_197161700.1">
    <property type="nucleotide sequence ID" value="NZ_JADZGI010000001.1"/>
</dbReference>
<dbReference type="InterPro" id="IPR009057">
    <property type="entry name" value="Homeodomain-like_sf"/>
</dbReference>
<keyword evidence="7" id="KW-1185">Reference proteome</keyword>
<sequence length="209" mass="23750">MEENLGKRELNRLRKRATIVSAARESFLQQGYAATSMSAIADELRCSKATMWSHFASKEELFIAVVDELVAEFSRDIDEVLTSQTFSATTLRRAALRFLNCLMREPSIMLFRLVLSEGERFPEIADAFYQRGPARVRKGIRTFFATRFTEADSETLTRVIISALTGYRSDMLLRPVRPSEVDREIFVDELVAMIDWPDPRPGASVTPTT</sequence>
<dbReference type="GO" id="GO:0003677">
    <property type="term" value="F:DNA binding"/>
    <property type="evidence" value="ECO:0007669"/>
    <property type="project" value="UniProtKB-UniRule"/>
</dbReference>
<dbReference type="AlphaFoldDB" id="A0A931HAW3"/>
<dbReference type="PANTHER" id="PTHR43479:SF11">
    <property type="entry name" value="ACREF_ENVCD OPERON REPRESSOR-RELATED"/>
    <property type="match status" value="1"/>
</dbReference>
<proteinExistence type="predicted"/>
<evidence type="ECO:0000256" key="3">
    <source>
        <dbReference type="ARBA" id="ARBA00023163"/>
    </source>
</evidence>
<dbReference type="SUPFAM" id="SSF46689">
    <property type="entry name" value="Homeodomain-like"/>
    <property type="match status" value="1"/>
</dbReference>
<dbReference type="PANTHER" id="PTHR43479">
    <property type="entry name" value="ACREF/ENVCD OPERON REPRESSOR-RELATED"/>
    <property type="match status" value="1"/>
</dbReference>
<dbReference type="FunFam" id="1.10.10.60:FF:000141">
    <property type="entry name" value="TetR family transcriptional regulator"/>
    <property type="match status" value="1"/>
</dbReference>
<evidence type="ECO:0000313" key="7">
    <source>
        <dbReference type="Proteomes" id="UP000617634"/>
    </source>
</evidence>
<evidence type="ECO:0000256" key="1">
    <source>
        <dbReference type="ARBA" id="ARBA00023015"/>
    </source>
</evidence>
<evidence type="ECO:0000259" key="5">
    <source>
        <dbReference type="PROSITE" id="PS50977"/>
    </source>
</evidence>
<organism evidence="6 7">
    <name type="scientific">Novosphingobium aureum</name>
    <dbReference type="NCBI Taxonomy" id="2792964"/>
    <lineage>
        <taxon>Bacteria</taxon>
        <taxon>Pseudomonadati</taxon>
        <taxon>Pseudomonadota</taxon>
        <taxon>Alphaproteobacteria</taxon>
        <taxon>Sphingomonadales</taxon>
        <taxon>Sphingomonadaceae</taxon>
        <taxon>Novosphingobium</taxon>
    </lineage>
</organism>
<reference evidence="6" key="1">
    <citation type="submission" date="2020-11" db="EMBL/GenBank/DDBJ databases">
        <title>Novosphingobium aureum sp. nov., a marine bacterium isolated from sediment of a salt flat.</title>
        <authorList>
            <person name="Yoo Y."/>
            <person name="Kim J.-J."/>
        </authorList>
    </citation>
    <scope>NUCLEOTIDE SEQUENCE</scope>
    <source>
        <strain evidence="6">YJ-S2-02</strain>
    </source>
</reference>
<feature type="DNA-binding region" description="H-T-H motif" evidence="4">
    <location>
        <begin position="36"/>
        <end position="55"/>
    </location>
</feature>
<keyword evidence="1" id="KW-0805">Transcription regulation</keyword>
<dbReference type="InterPro" id="IPR001647">
    <property type="entry name" value="HTH_TetR"/>
</dbReference>
<dbReference type="PRINTS" id="PR00455">
    <property type="entry name" value="HTHTETR"/>
</dbReference>